<dbReference type="AlphaFoldDB" id="A0A7L5DSX1"/>
<evidence type="ECO:0000256" key="4">
    <source>
        <dbReference type="ARBA" id="ARBA00022840"/>
    </source>
</evidence>
<dbReference type="CDD" id="cd17921">
    <property type="entry name" value="DEXHc_Ski2"/>
    <property type="match status" value="1"/>
</dbReference>
<evidence type="ECO:0000259" key="6">
    <source>
        <dbReference type="PROSITE" id="PS51194"/>
    </source>
</evidence>
<keyword evidence="1" id="KW-0547">Nucleotide-binding</keyword>
<dbReference type="GO" id="GO:0003676">
    <property type="term" value="F:nucleic acid binding"/>
    <property type="evidence" value="ECO:0007669"/>
    <property type="project" value="InterPro"/>
</dbReference>
<evidence type="ECO:0000256" key="3">
    <source>
        <dbReference type="ARBA" id="ARBA00022806"/>
    </source>
</evidence>
<organism evidence="7 8">
    <name type="scientific">Spirosoma rhododendri</name>
    <dbReference type="NCBI Taxonomy" id="2728024"/>
    <lineage>
        <taxon>Bacteria</taxon>
        <taxon>Pseudomonadati</taxon>
        <taxon>Bacteroidota</taxon>
        <taxon>Cytophagia</taxon>
        <taxon>Cytophagales</taxon>
        <taxon>Cytophagaceae</taxon>
        <taxon>Spirosoma</taxon>
    </lineage>
</organism>
<keyword evidence="8" id="KW-1185">Reference proteome</keyword>
<dbReference type="InterPro" id="IPR001650">
    <property type="entry name" value="Helicase_C-like"/>
</dbReference>
<dbReference type="Pfam" id="PF00271">
    <property type="entry name" value="Helicase_C"/>
    <property type="match status" value="1"/>
</dbReference>
<dbReference type="Gene3D" id="1.10.3380.20">
    <property type="match status" value="1"/>
</dbReference>
<dbReference type="PANTHER" id="PTHR47961">
    <property type="entry name" value="DNA POLYMERASE THETA, PUTATIVE (AFU_ORTHOLOGUE AFUA_1G05260)-RELATED"/>
    <property type="match status" value="1"/>
</dbReference>
<keyword evidence="2" id="KW-0378">Hydrolase</keyword>
<protein>
    <submittedName>
        <fullName evidence="7">DEAD/DEAH box helicase</fullName>
    </submittedName>
</protein>
<dbReference type="SMART" id="SM00487">
    <property type="entry name" value="DEXDc"/>
    <property type="match status" value="1"/>
</dbReference>
<dbReference type="Proteomes" id="UP000501128">
    <property type="component" value="Chromosome"/>
</dbReference>
<dbReference type="Pfam" id="PF00270">
    <property type="entry name" value="DEAD"/>
    <property type="match status" value="1"/>
</dbReference>
<sequence>MKIINKYSVLEESYPDLLDGANQLVQKAKISERFKNISLNESDIEELETIKEICEISIIERWNAGEDEELKTLCSVYYDIASLLELPKDPILRVFECIKLIAISYVGESWHLVKKFLKNNQNEFFDSKVDDVWNKKLLENIFFALYYTVKKDSWEDLKLASKYISSLRERQKELEIDYLEALDLNEKKPAAAELISLYHLAKSVDLLAVYLIDGSPNNVLDQLRYHLSQSEQYAQEFNDYSLSLLIQYFEPFSDKIVKNSLWYITRGTYQRIDKFNEYVTKRENDPIFELLYPQREAILKGRLLDDAYDAIVVNLPTSSGKTLIAEYRILKAINQFSEQGGWVAYVVPTRALVNQIATQLKRDLQPVGIKVEKLSGALDIDGFEDSLLTEDTNHRQFDVLVTTYEKLQILIRREVGTKAERPLVLVVVDEAHNLEEETRGIALELLLTLIKKECNKANFLLLTPEIKNSDEIAKWLGAERGSQIHLGLNWWQPNERIIGAVSVEGSGRNFSILLNTLFTEKGTYEVSDKILMTSFENAAVTKSSLFGGSTKSAGRKTILSAYLASSFIDENSIVLVGTPEDTFTVAESIWSLWGNNDKIDNEVQLVKKYVSAELGSEFPLNKFLDKGIGIHSSTLPEDIKFLIEDLMSKGKLRVLVATTTIAQGINFPVTSVIMASYSYPFKRMPVRDFWNIVGRVGRTSQKNIGFVGITLKNDAELDTVAQYVLRAADDLKSRLIDMVKEAMNNGFQNFEKLIYFEPHWTNLLQFISHLHKQAESLDQFLASLEIDLQSTLGYKQLDEPQKKFIRENLRQYAKNIKPAEATLSDATRFSTISVRTLISGLGREKLVSSDWDSKRLFSNQNSSLNKLVGLMLSTPEVRQQLEEIKSGDSVLDRTSISRLITDWVSGETIEKIAQKYFAEDSSQKSIEKCTKAIYRNITNAATWGLAGLQKLPNSGLEWDSLSDIDKRRLSNLPAMIHYGVNSDEAILMRKNNVPRSIASRIGKLFDSSNSNIYSATSDEVTSWLHTLKDDQWSNPDTSNISGNEYKMIWKKLSGSFV</sequence>
<evidence type="ECO:0000313" key="7">
    <source>
        <dbReference type="EMBL" id="QJD79067.1"/>
    </source>
</evidence>
<dbReference type="GO" id="GO:0016787">
    <property type="term" value="F:hydrolase activity"/>
    <property type="evidence" value="ECO:0007669"/>
    <property type="project" value="UniProtKB-KW"/>
</dbReference>
<dbReference type="EMBL" id="CP051677">
    <property type="protein sequence ID" value="QJD79067.1"/>
    <property type="molecule type" value="Genomic_DNA"/>
</dbReference>
<evidence type="ECO:0000256" key="1">
    <source>
        <dbReference type="ARBA" id="ARBA00022741"/>
    </source>
</evidence>
<dbReference type="PROSITE" id="PS51194">
    <property type="entry name" value="HELICASE_CTER"/>
    <property type="match status" value="1"/>
</dbReference>
<keyword evidence="4" id="KW-0067">ATP-binding</keyword>
<dbReference type="PROSITE" id="PS51192">
    <property type="entry name" value="HELICASE_ATP_BIND_1"/>
    <property type="match status" value="1"/>
</dbReference>
<evidence type="ECO:0000313" key="8">
    <source>
        <dbReference type="Proteomes" id="UP000501128"/>
    </source>
</evidence>
<dbReference type="InterPro" id="IPR011545">
    <property type="entry name" value="DEAD/DEAH_box_helicase_dom"/>
</dbReference>
<evidence type="ECO:0000259" key="5">
    <source>
        <dbReference type="PROSITE" id="PS51192"/>
    </source>
</evidence>
<dbReference type="InterPro" id="IPR027417">
    <property type="entry name" value="P-loop_NTPase"/>
</dbReference>
<dbReference type="InterPro" id="IPR050474">
    <property type="entry name" value="Hel308_SKI2-like"/>
</dbReference>
<accession>A0A7L5DSX1</accession>
<feature type="domain" description="Helicase ATP-binding" evidence="5">
    <location>
        <begin position="302"/>
        <end position="484"/>
    </location>
</feature>
<dbReference type="Gene3D" id="3.40.50.300">
    <property type="entry name" value="P-loop containing nucleotide triphosphate hydrolases"/>
    <property type="match status" value="2"/>
</dbReference>
<gene>
    <name evidence="7" type="ORF">HH216_12015</name>
</gene>
<dbReference type="RefSeq" id="WP_169551034.1">
    <property type="nucleotide sequence ID" value="NZ_CP051677.1"/>
</dbReference>
<dbReference type="KEGG" id="srho:HH216_12015"/>
<dbReference type="SUPFAM" id="SSF52540">
    <property type="entry name" value="P-loop containing nucleoside triphosphate hydrolases"/>
    <property type="match status" value="2"/>
</dbReference>
<name>A0A7L5DSX1_9BACT</name>
<dbReference type="GO" id="GO:0004386">
    <property type="term" value="F:helicase activity"/>
    <property type="evidence" value="ECO:0007669"/>
    <property type="project" value="UniProtKB-KW"/>
</dbReference>
<evidence type="ECO:0000256" key="2">
    <source>
        <dbReference type="ARBA" id="ARBA00022801"/>
    </source>
</evidence>
<proteinExistence type="predicted"/>
<dbReference type="PANTHER" id="PTHR47961:SF10">
    <property type="entry name" value="ATP-DEPENDENT DNA HELICASE HEL308"/>
    <property type="match status" value="1"/>
</dbReference>
<reference evidence="7 8" key="1">
    <citation type="submission" date="2020-04" db="EMBL/GenBank/DDBJ databases">
        <title>Genome sequencing of novel species.</title>
        <authorList>
            <person name="Heo J."/>
            <person name="Kim S.-J."/>
            <person name="Kim J.-S."/>
            <person name="Hong S.-B."/>
            <person name="Kwon S.-W."/>
        </authorList>
    </citation>
    <scope>NUCLEOTIDE SEQUENCE [LARGE SCALE GENOMIC DNA]</scope>
    <source>
        <strain evidence="7 8">CJU-R4</strain>
    </source>
</reference>
<keyword evidence="3 7" id="KW-0347">Helicase</keyword>
<feature type="domain" description="Helicase C-terminal" evidence="6">
    <location>
        <begin position="595"/>
        <end position="747"/>
    </location>
</feature>
<dbReference type="InterPro" id="IPR014001">
    <property type="entry name" value="Helicase_ATP-bd"/>
</dbReference>
<dbReference type="SMART" id="SM00490">
    <property type="entry name" value="HELICc"/>
    <property type="match status" value="1"/>
</dbReference>
<dbReference type="GO" id="GO:0005524">
    <property type="term" value="F:ATP binding"/>
    <property type="evidence" value="ECO:0007669"/>
    <property type="project" value="UniProtKB-KW"/>
</dbReference>